<dbReference type="AlphaFoldDB" id="A0A951PQD2"/>
<dbReference type="GO" id="GO:0003676">
    <property type="term" value="F:nucleic acid binding"/>
    <property type="evidence" value="ECO:0007669"/>
    <property type="project" value="InterPro"/>
</dbReference>
<name>A0A951PQD2_9CYAN</name>
<accession>A0A951PQD2</accession>
<evidence type="ECO:0000313" key="6">
    <source>
        <dbReference type="Proteomes" id="UP000753908"/>
    </source>
</evidence>
<evidence type="ECO:0000256" key="3">
    <source>
        <dbReference type="ARBA" id="ARBA00022691"/>
    </source>
</evidence>
<keyword evidence="1" id="KW-0489">Methyltransferase</keyword>
<keyword evidence="2" id="KW-0808">Transferase</keyword>
<evidence type="ECO:0000256" key="2">
    <source>
        <dbReference type="ARBA" id="ARBA00022679"/>
    </source>
</evidence>
<dbReference type="GO" id="GO:0032259">
    <property type="term" value="P:methylation"/>
    <property type="evidence" value="ECO:0007669"/>
    <property type="project" value="UniProtKB-KW"/>
</dbReference>
<evidence type="ECO:0000313" key="5">
    <source>
        <dbReference type="EMBL" id="MBW4547698.1"/>
    </source>
</evidence>
<dbReference type="Proteomes" id="UP000753908">
    <property type="component" value="Unassembled WGS sequence"/>
</dbReference>
<comment type="caution">
    <text evidence="5">The sequence shown here is derived from an EMBL/GenBank/DDBJ whole genome shotgun (WGS) entry which is preliminary data.</text>
</comment>
<dbReference type="Pfam" id="PF05063">
    <property type="entry name" value="MT-A70"/>
    <property type="match status" value="1"/>
</dbReference>
<dbReference type="InterPro" id="IPR029063">
    <property type="entry name" value="SAM-dependent_MTases_sf"/>
</dbReference>
<proteinExistence type="inferred from homology"/>
<reference evidence="5" key="2">
    <citation type="journal article" date="2022" name="Microbiol. Resour. Announc.">
        <title>Metagenome Sequencing to Explore Phylogenomics of Terrestrial Cyanobacteria.</title>
        <authorList>
            <person name="Ward R.D."/>
            <person name="Stajich J.E."/>
            <person name="Johansen J.R."/>
            <person name="Huntemann M."/>
            <person name="Clum A."/>
            <person name="Foster B."/>
            <person name="Foster B."/>
            <person name="Roux S."/>
            <person name="Palaniappan K."/>
            <person name="Varghese N."/>
            <person name="Mukherjee S."/>
            <person name="Reddy T.B.K."/>
            <person name="Daum C."/>
            <person name="Copeland A."/>
            <person name="Chen I.A."/>
            <person name="Ivanova N.N."/>
            <person name="Kyrpides N.C."/>
            <person name="Shapiro N."/>
            <person name="Eloe-Fadrosh E.A."/>
            <person name="Pietrasiak N."/>
        </authorList>
    </citation>
    <scope>NUCLEOTIDE SEQUENCE</scope>
    <source>
        <strain evidence="5">CPER-KK1</strain>
    </source>
</reference>
<gene>
    <name evidence="5" type="ORF">KME25_25135</name>
</gene>
<keyword evidence="3" id="KW-0949">S-adenosyl-L-methionine</keyword>
<evidence type="ECO:0000256" key="4">
    <source>
        <dbReference type="PROSITE-ProRule" id="PRU00489"/>
    </source>
</evidence>
<evidence type="ECO:0000256" key="1">
    <source>
        <dbReference type="ARBA" id="ARBA00022603"/>
    </source>
</evidence>
<dbReference type="PROSITE" id="PS51143">
    <property type="entry name" value="MT_A70"/>
    <property type="match status" value="1"/>
</dbReference>
<protein>
    <recommendedName>
        <fullName evidence="7">DNA methyltransferase</fullName>
    </recommendedName>
</protein>
<dbReference type="PROSITE" id="PS00092">
    <property type="entry name" value="N6_MTASE"/>
    <property type="match status" value="1"/>
</dbReference>
<dbReference type="Gene3D" id="3.40.50.150">
    <property type="entry name" value="Vaccinia Virus protein VP39"/>
    <property type="match status" value="1"/>
</dbReference>
<dbReference type="PANTHER" id="PTHR12829">
    <property type="entry name" value="N6-ADENOSINE-METHYLTRANSFERASE"/>
    <property type="match status" value="1"/>
</dbReference>
<dbReference type="InterPro" id="IPR007757">
    <property type="entry name" value="MT-A70-like"/>
</dbReference>
<dbReference type="PANTHER" id="PTHR12829:SF7">
    <property type="entry name" value="N6-ADENOSINE-METHYLTRANSFERASE CATALYTIC SUBUNIT"/>
    <property type="match status" value="1"/>
</dbReference>
<organism evidence="5 6">
    <name type="scientific">Symplocastrum torsivum CPER-KK1</name>
    <dbReference type="NCBI Taxonomy" id="450513"/>
    <lineage>
        <taxon>Bacteria</taxon>
        <taxon>Bacillati</taxon>
        <taxon>Cyanobacteriota</taxon>
        <taxon>Cyanophyceae</taxon>
        <taxon>Oscillatoriophycideae</taxon>
        <taxon>Oscillatoriales</taxon>
        <taxon>Microcoleaceae</taxon>
        <taxon>Symplocastrum</taxon>
    </lineage>
</organism>
<reference evidence="5" key="1">
    <citation type="submission" date="2021-05" db="EMBL/GenBank/DDBJ databases">
        <authorList>
            <person name="Pietrasiak N."/>
            <person name="Ward R."/>
            <person name="Stajich J.E."/>
            <person name="Kurbessoian T."/>
        </authorList>
    </citation>
    <scope>NUCLEOTIDE SEQUENCE</scope>
    <source>
        <strain evidence="5">CPER-KK1</strain>
    </source>
</reference>
<dbReference type="GO" id="GO:0008168">
    <property type="term" value="F:methyltransferase activity"/>
    <property type="evidence" value="ECO:0007669"/>
    <property type="project" value="UniProtKB-KW"/>
</dbReference>
<dbReference type="InterPro" id="IPR002052">
    <property type="entry name" value="DNA_methylase_N6_adenine_CS"/>
</dbReference>
<evidence type="ECO:0008006" key="7">
    <source>
        <dbReference type="Google" id="ProtNLM"/>
    </source>
</evidence>
<dbReference type="EMBL" id="JAHHIF010000046">
    <property type="protein sequence ID" value="MBW4547698.1"/>
    <property type="molecule type" value="Genomic_DNA"/>
</dbReference>
<sequence length="246" mass="28531">MSFIRSKKVGEHIYYQEVENYRDESGKHKQRVLKHFGTQDPRSQKYSASDKRGLLKQSLPTTSLKPFPRGPYSLIVADPPWQYTQREKDPTHRNRTPYPNMMDKEILRLQVGEIALKDSYLLLWVTNNHLPLGFRCLETWGFEYKSIFTWVKVSKDGSKPRIGVGHYGRNCTEHFLVATKGKPGSFTKLGLRDIPNVIFSPRTEHSRKPEEFFTIANRLGEALGGQRVELFARAARYGWEVWGNEV</sequence>
<dbReference type="SUPFAM" id="SSF53335">
    <property type="entry name" value="S-adenosyl-L-methionine-dependent methyltransferases"/>
    <property type="match status" value="1"/>
</dbReference>
<comment type="similarity">
    <text evidence="4">Belongs to the MT-A70-like family.</text>
</comment>